<dbReference type="InterPro" id="IPR035985">
    <property type="entry name" value="Ubiquitin-activating_enz"/>
</dbReference>
<dbReference type="Pfam" id="PF00899">
    <property type="entry name" value="ThiF"/>
    <property type="match status" value="1"/>
</dbReference>
<dbReference type="NCBIfam" id="NF004281">
    <property type="entry name" value="PRK05690.1"/>
    <property type="match status" value="1"/>
</dbReference>
<keyword evidence="6" id="KW-1185">Reference proteome</keyword>
<dbReference type="AlphaFoldDB" id="A0A853EXJ0"/>
<dbReference type="GO" id="GO:0008146">
    <property type="term" value="F:sulfotransferase activity"/>
    <property type="evidence" value="ECO:0007669"/>
    <property type="project" value="TreeGrafter"/>
</dbReference>
<evidence type="ECO:0000313" key="6">
    <source>
        <dbReference type="Proteomes" id="UP000561011"/>
    </source>
</evidence>
<dbReference type="CDD" id="cd00158">
    <property type="entry name" value="RHOD"/>
    <property type="match status" value="1"/>
</dbReference>
<dbReference type="GO" id="GO:0004792">
    <property type="term" value="F:thiosulfate-cyanide sulfurtransferase activity"/>
    <property type="evidence" value="ECO:0007669"/>
    <property type="project" value="TreeGrafter"/>
</dbReference>
<evidence type="ECO:0000313" key="5">
    <source>
        <dbReference type="EMBL" id="NYS95295.1"/>
    </source>
</evidence>
<dbReference type="Proteomes" id="UP000561011">
    <property type="component" value="Unassembled WGS sequence"/>
</dbReference>
<sequence>MRVTTPTETDLTTEQRSRYARHLLLPEVGLAGQRRLLRSRVLVIGAGGLGSPVLTYLAAAGVGTIGLVDDDTVDLTNLQRQVVHRTVDVGRLKTESAAERLAAINPGVRTVLHSVRLTAETVWDLLEGYDVVVDGTDNFATRYLLGDACALRGLPYVWAALFRFDAALSVFDATTGPCYRCVHPVPPAPGSVPSCAEGGVLGAMAGVVGAAQATETLKVLLGVGRPLVGRLATFDALDGEWRYVTVAKNPDCALCGPRATILSRADVADAWVEACSVDAPAPTVGHVLPADLALYLSSRPGTVLLDVRSQDEAAIVSIPGSVLLPLPDLLDDPGVVPQDRPVVVVCRSGARSARAADALRAAGHPDVAELAGGVLRWVSDVAPDQPTY</sequence>
<dbReference type="InterPro" id="IPR000594">
    <property type="entry name" value="ThiF_NAD_FAD-bd"/>
</dbReference>
<dbReference type="Pfam" id="PF00581">
    <property type="entry name" value="Rhodanese"/>
    <property type="match status" value="1"/>
</dbReference>
<feature type="domain" description="Rhodanese" evidence="4">
    <location>
        <begin position="298"/>
        <end position="386"/>
    </location>
</feature>
<dbReference type="InterPro" id="IPR001763">
    <property type="entry name" value="Rhodanese-like_dom"/>
</dbReference>
<proteinExistence type="predicted"/>
<dbReference type="FunFam" id="3.40.50.720:FF:000033">
    <property type="entry name" value="Adenylyltransferase and sulfurtransferase MOCS3"/>
    <property type="match status" value="1"/>
</dbReference>
<dbReference type="Gene3D" id="3.40.250.10">
    <property type="entry name" value="Rhodanese-like domain"/>
    <property type="match status" value="1"/>
</dbReference>
<dbReference type="GO" id="GO:0016779">
    <property type="term" value="F:nucleotidyltransferase activity"/>
    <property type="evidence" value="ECO:0007669"/>
    <property type="project" value="UniProtKB-KW"/>
</dbReference>
<dbReference type="SUPFAM" id="SSF69572">
    <property type="entry name" value="Activating enzymes of the ubiquitin-like proteins"/>
    <property type="match status" value="1"/>
</dbReference>
<evidence type="ECO:0000256" key="2">
    <source>
        <dbReference type="ARBA" id="ARBA00022741"/>
    </source>
</evidence>
<accession>A0A853EXJ0</accession>
<keyword evidence="5" id="KW-0548">Nucleotidyltransferase</keyword>
<evidence type="ECO:0000256" key="1">
    <source>
        <dbReference type="ARBA" id="ARBA00022679"/>
    </source>
</evidence>
<dbReference type="Gene3D" id="3.40.50.720">
    <property type="entry name" value="NAD(P)-binding Rossmann-like Domain"/>
    <property type="match status" value="1"/>
</dbReference>
<dbReference type="InterPro" id="IPR036873">
    <property type="entry name" value="Rhodanese-like_dom_sf"/>
</dbReference>
<dbReference type="PANTHER" id="PTHR10953:SF102">
    <property type="entry name" value="ADENYLYLTRANSFERASE AND SULFURTRANSFERASE MOCS3"/>
    <property type="match status" value="1"/>
</dbReference>
<keyword evidence="1 5" id="KW-0808">Transferase</keyword>
<dbReference type="SMART" id="SM00450">
    <property type="entry name" value="RHOD"/>
    <property type="match status" value="1"/>
</dbReference>
<evidence type="ECO:0000256" key="3">
    <source>
        <dbReference type="ARBA" id="ARBA00022840"/>
    </source>
</evidence>
<dbReference type="PROSITE" id="PS50206">
    <property type="entry name" value="RHODANESE_3"/>
    <property type="match status" value="1"/>
</dbReference>
<protein>
    <submittedName>
        <fullName evidence="5">Molybdopterin-synthase adenylyltransferase MoeB</fullName>
    </submittedName>
</protein>
<evidence type="ECO:0000259" key="4">
    <source>
        <dbReference type="PROSITE" id="PS50206"/>
    </source>
</evidence>
<dbReference type="GO" id="GO:0005524">
    <property type="term" value="F:ATP binding"/>
    <property type="evidence" value="ECO:0007669"/>
    <property type="project" value="UniProtKB-KW"/>
</dbReference>
<comment type="caution">
    <text evidence="5">The sequence shown here is derived from an EMBL/GenBank/DDBJ whole genome shotgun (WGS) entry which is preliminary data.</text>
</comment>
<dbReference type="GO" id="GO:0008641">
    <property type="term" value="F:ubiquitin-like modifier activating enzyme activity"/>
    <property type="evidence" value="ECO:0007669"/>
    <property type="project" value="InterPro"/>
</dbReference>
<name>A0A853EXJ0_9MICO</name>
<dbReference type="InterPro" id="IPR045886">
    <property type="entry name" value="ThiF/MoeB/HesA"/>
</dbReference>
<dbReference type="EMBL" id="JACBYE010000065">
    <property type="protein sequence ID" value="NYS95295.1"/>
    <property type="molecule type" value="Genomic_DNA"/>
</dbReference>
<dbReference type="GO" id="GO:0005829">
    <property type="term" value="C:cytosol"/>
    <property type="evidence" value="ECO:0007669"/>
    <property type="project" value="TreeGrafter"/>
</dbReference>
<reference evidence="5 6" key="1">
    <citation type="submission" date="2020-07" db="EMBL/GenBank/DDBJ databases">
        <title>MOT database genomes.</title>
        <authorList>
            <person name="Joseph S."/>
            <person name="Aduse-Opoku J."/>
            <person name="Hashim A."/>
            <person name="Wade W."/>
            <person name="Curtis M."/>
        </authorList>
    </citation>
    <scope>NUCLEOTIDE SEQUENCE [LARGE SCALE GENOMIC DNA]</scope>
    <source>
        <strain evidence="5 6">DSM 100099</strain>
    </source>
</reference>
<gene>
    <name evidence="5" type="primary">moeB</name>
    <name evidence="5" type="ORF">HZZ10_17455</name>
</gene>
<keyword evidence="3" id="KW-0067">ATP-binding</keyword>
<keyword evidence="2" id="KW-0547">Nucleotide-binding</keyword>
<organism evidence="5 6">
    <name type="scientific">Sanguibacter inulinus</name>
    <dbReference type="NCBI Taxonomy" id="60922"/>
    <lineage>
        <taxon>Bacteria</taxon>
        <taxon>Bacillati</taxon>
        <taxon>Actinomycetota</taxon>
        <taxon>Actinomycetes</taxon>
        <taxon>Micrococcales</taxon>
        <taxon>Sanguibacteraceae</taxon>
        <taxon>Sanguibacter</taxon>
    </lineage>
</organism>
<dbReference type="PANTHER" id="PTHR10953">
    <property type="entry name" value="UBIQUITIN-ACTIVATING ENZYME E1"/>
    <property type="match status" value="1"/>
</dbReference>
<dbReference type="CDD" id="cd00757">
    <property type="entry name" value="ThiF_MoeB_HesA_family"/>
    <property type="match status" value="1"/>
</dbReference>